<accession>A0A392RWY7</accession>
<dbReference type="Proteomes" id="UP000265520">
    <property type="component" value="Unassembled WGS sequence"/>
</dbReference>
<dbReference type="GO" id="GO:0006508">
    <property type="term" value="P:proteolysis"/>
    <property type="evidence" value="ECO:0007669"/>
    <property type="project" value="UniProtKB-KW"/>
</dbReference>
<proteinExistence type="predicted"/>
<reference evidence="1 2" key="1">
    <citation type="journal article" date="2018" name="Front. Plant Sci.">
        <title>Red Clover (Trifolium pratense) and Zigzag Clover (T. medium) - A Picture of Genomic Similarities and Differences.</title>
        <authorList>
            <person name="Dluhosova J."/>
            <person name="Istvanek J."/>
            <person name="Nedelnik J."/>
            <person name="Repkova J."/>
        </authorList>
    </citation>
    <scope>NUCLEOTIDE SEQUENCE [LARGE SCALE GENOMIC DNA]</scope>
    <source>
        <strain evidence="2">cv. 10/8</strain>
        <tissue evidence="1">Leaf</tissue>
    </source>
</reference>
<dbReference type="GO" id="GO:0008233">
    <property type="term" value="F:peptidase activity"/>
    <property type="evidence" value="ECO:0007669"/>
    <property type="project" value="UniProtKB-KW"/>
</dbReference>
<keyword evidence="2" id="KW-1185">Reference proteome</keyword>
<dbReference type="EMBL" id="LXQA010282636">
    <property type="protein sequence ID" value="MCI40677.1"/>
    <property type="molecule type" value="Genomic_DNA"/>
</dbReference>
<evidence type="ECO:0000313" key="2">
    <source>
        <dbReference type="Proteomes" id="UP000265520"/>
    </source>
</evidence>
<name>A0A392RWY7_9FABA</name>
<evidence type="ECO:0000313" key="1">
    <source>
        <dbReference type="EMBL" id="MCI40677.1"/>
    </source>
</evidence>
<dbReference type="AlphaFoldDB" id="A0A392RWY7"/>
<protein>
    <submittedName>
        <fullName evidence="1">Protease Do-like 8 chloroplastic-like</fullName>
    </submittedName>
</protein>
<feature type="non-terminal residue" evidence="1">
    <location>
        <position position="1"/>
    </location>
</feature>
<keyword evidence="1" id="KW-0378">Hydrolase</keyword>
<organism evidence="1 2">
    <name type="scientific">Trifolium medium</name>
    <dbReference type="NCBI Taxonomy" id="97028"/>
    <lineage>
        <taxon>Eukaryota</taxon>
        <taxon>Viridiplantae</taxon>
        <taxon>Streptophyta</taxon>
        <taxon>Embryophyta</taxon>
        <taxon>Tracheophyta</taxon>
        <taxon>Spermatophyta</taxon>
        <taxon>Magnoliopsida</taxon>
        <taxon>eudicotyledons</taxon>
        <taxon>Gunneridae</taxon>
        <taxon>Pentapetalae</taxon>
        <taxon>rosids</taxon>
        <taxon>fabids</taxon>
        <taxon>Fabales</taxon>
        <taxon>Fabaceae</taxon>
        <taxon>Papilionoideae</taxon>
        <taxon>50 kb inversion clade</taxon>
        <taxon>NPAAA clade</taxon>
        <taxon>Hologalegina</taxon>
        <taxon>IRL clade</taxon>
        <taxon>Trifolieae</taxon>
        <taxon>Trifolium</taxon>
    </lineage>
</organism>
<keyword evidence="1" id="KW-0645">Protease</keyword>
<comment type="caution">
    <text evidence="1">The sequence shown here is derived from an EMBL/GenBank/DDBJ whole genome shotgun (WGS) entry which is preliminary data.</text>
</comment>
<sequence>DRIVQLFENNTNSVVNIFDVTLRPQLNVTGVVEESNNVVTFCIHTGRFPKEMALE</sequence>